<dbReference type="STRING" id="264697.ABE28_012630"/>
<feature type="active site" evidence="13">
    <location>
        <position position="233"/>
    </location>
</feature>
<accession>A0A1B3XPQ2</accession>
<dbReference type="InterPro" id="IPR022924">
    <property type="entry name" value="Cardiolipin_synthase"/>
</dbReference>
<proteinExistence type="inferred from homology"/>
<comment type="catalytic activity">
    <reaction evidence="13">
        <text>2 a 1,2-diacyl-sn-glycero-3-phospho-(1'-sn-glycerol) = a cardiolipin + glycerol</text>
        <dbReference type="Rhea" id="RHEA:31451"/>
        <dbReference type="ChEBI" id="CHEBI:17754"/>
        <dbReference type="ChEBI" id="CHEBI:62237"/>
        <dbReference type="ChEBI" id="CHEBI:64716"/>
    </reaction>
</comment>
<dbReference type="AlphaFoldDB" id="A0A1B3XPQ2"/>
<dbReference type="GO" id="GO:0032049">
    <property type="term" value="P:cardiolipin biosynthetic process"/>
    <property type="evidence" value="ECO:0007669"/>
    <property type="project" value="UniProtKB-UniRule"/>
</dbReference>
<evidence type="ECO:0000313" key="16">
    <source>
        <dbReference type="EMBL" id="AOH55197.1"/>
    </source>
</evidence>
<feature type="domain" description="PLD phosphodiesterase" evidence="15">
    <location>
        <begin position="226"/>
        <end position="253"/>
    </location>
</feature>
<evidence type="ECO:0000256" key="1">
    <source>
        <dbReference type="ARBA" id="ARBA00004651"/>
    </source>
</evidence>
<dbReference type="SUPFAM" id="SSF56024">
    <property type="entry name" value="Phospholipase D/nuclease"/>
    <property type="match status" value="2"/>
</dbReference>
<protein>
    <recommendedName>
        <fullName evidence="13 14">Cardiolipin synthase</fullName>
        <shortName evidence="13">CL synthase</shortName>
        <ecNumber evidence="13 14">2.7.8.-</ecNumber>
    </recommendedName>
</protein>
<dbReference type="FunFam" id="3.30.870.10:FF:000021">
    <property type="entry name" value="Cardiolipin synthase"/>
    <property type="match status" value="1"/>
</dbReference>
<feature type="active site" evidence="13">
    <location>
        <position position="409"/>
    </location>
</feature>
<keyword evidence="10 13" id="KW-0594">Phospholipid biosynthesis</keyword>
<evidence type="ECO:0000256" key="8">
    <source>
        <dbReference type="ARBA" id="ARBA00023098"/>
    </source>
</evidence>
<evidence type="ECO:0000259" key="15">
    <source>
        <dbReference type="PROSITE" id="PS50035"/>
    </source>
</evidence>
<dbReference type="InterPro" id="IPR030874">
    <property type="entry name" value="Cardiolipin_synth_Firmi"/>
</dbReference>
<evidence type="ECO:0000256" key="2">
    <source>
        <dbReference type="ARBA" id="ARBA00022475"/>
    </source>
</evidence>
<feature type="domain" description="PLD phosphodiesterase" evidence="15">
    <location>
        <begin position="404"/>
        <end position="431"/>
    </location>
</feature>
<dbReference type="PANTHER" id="PTHR21248:SF22">
    <property type="entry name" value="PHOSPHOLIPASE D"/>
    <property type="match status" value="1"/>
</dbReference>
<keyword evidence="17" id="KW-1185">Reference proteome</keyword>
<gene>
    <name evidence="16" type="ORF">ABE28_012630</name>
</gene>
<dbReference type="Pfam" id="PF13396">
    <property type="entry name" value="PLDc_N"/>
    <property type="match status" value="1"/>
</dbReference>
<evidence type="ECO:0000256" key="9">
    <source>
        <dbReference type="ARBA" id="ARBA00023136"/>
    </source>
</evidence>
<comment type="function">
    <text evidence="12 13">Catalyzes the reversible phosphatidyl group transfer from one phosphatidylglycerol molecule to another to form cardiolipin (CL) (diphosphatidylglycerol) and glycerol.</text>
</comment>
<feature type="transmembrane region" description="Helical" evidence="13">
    <location>
        <begin position="43"/>
        <end position="63"/>
    </location>
</feature>
<evidence type="ECO:0000256" key="14">
    <source>
        <dbReference type="NCBIfam" id="TIGR04265"/>
    </source>
</evidence>
<dbReference type="FunFam" id="3.30.870.10:FF:000014">
    <property type="entry name" value="Cardiolipin synthase"/>
    <property type="match status" value="1"/>
</dbReference>
<dbReference type="InterPro" id="IPR025202">
    <property type="entry name" value="PLD-like_dom"/>
</dbReference>
<dbReference type="GO" id="GO:0008808">
    <property type="term" value="F:cardiolipin synthase activity"/>
    <property type="evidence" value="ECO:0007669"/>
    <property type="project" value="UniProtKB-UniRule"/>
</dbReference>
<dbReference type="EC" id="2.7.8.-" evidence="13 14"/>
<evidence type="ECO:0000256" key="6">
    <source>
        <dbReference type="ARBA" id="ARBA00022737"/>
    </source>
</evidence>
<dbReference type="EMBL" id="CP017080">
    <property type="protein sequence ID" value="AOH55197.1"/>
    <property type="molecule type" value="Genomic_DNA"/>
</dbReference>
<comment type="subcellular location">
    <subcellularLocation>
        <location evidence="1 13">Cell membrane</location>
        <topology evidence="1 13">Multi-pass membrane protein</topology>
    </subcellularLocation>
</comment>
<keyword evidence="11 13" id="KW-1208">Phospholipid metabolism</keyword>
<dbReference type="PANTHER" id="PTHR21248">
    <property type="entry name" value="CARDIOLIPIN SYNTHASE"/>
    <property type="match status" value="1"/>
</dbReference>
<feature type="active site" evidence="13">
    <location>
        <position position="411"/>
    </location>
</feature>
<evidence type="ECO:0000256" key="10">
    <source>
        <dbReference type="ARBA" id="ARBA00023209"/>
    </source>
</evidence>
<evidence type="ECO:0000256" key="3">
    <source>
        <dbReference type="ARBA" id="ARBA00022516"/>
    </source>
</evidence>
<dbReference type="SMART" id="SM00155">
    <property type="entry name" value="PLDc"/>
    <property type="match status" value="2"/>
</dbReference>
<evidence type="ECO:0000256" key="4">
    <source>
        <dbReference type="ARBA" id="ARBA00022679"/>
    </source>
</evidence>
<evidence type="ECO:0000313" key="17">
    <source>
        <dbReference type="Proteomes" id="UP000077926"/>
    </source>
</evidence>
<keyword evidence="5 13" id="KW-0812">Transmembrane</keyword>
<dbReference type="KEGG" id="bmur:ABE28_012630"/>
<organism evidence="16 17">
    <name type="scientific">Peribacillus muralis</name>
    <dbReference type="NCBI Taxonomy" id="264697"/>
    <lineage>
        <taxon>Bacteria</taxon>
        <taxon>Bacillati</taxon>
        <taxon>Bacillota</taxon>
        <taxon>Bacilli</taxon>
        <taxon>Bacillales</taxon>
        <taxon>Bacillaceae</taxon>
        <taxon>Peribacillus</taxon>
    </lineage>
</organism>
<keyword evidence="4 13" id="KW-0808">Transferase</keyword>
<dbReference type="CDD" id="cd09112">
    <property type="entry name" value="PLDc_CLS_2"/>
    <property type="match status" value="1"/>
</dbReference>
<feature type="active site" evidence="13">
    <location>
        <position position="238"/>
    </location>
</feature>
<evidence type="ECO:0000256" key="12">
    <source>
        <dbReference type="ARBA" id="ARBA00057569"/>
    </source>
</evidence>
<keyword evidence="2 13" id="KW-1003">Cell membrane</keyword>
<evidence type="ECO:0000256" key="5">
    <source>
        <dbReference type="ARBA" id="ARBA00022692"/>
    </source>
</evidence>
<name>A0A1B3XPQ2_9BACI</name>
<dbReference type="PROSITE" id="PS50035">
    <property type="entry name" value="PLD"/>
    <property type="match status" value="2"/>
</dbReference>
<dbReference type="CDD" id="cd09110">
    <property type="entry name" value="PLDc_CLS_1"/>
    <property type="match status" value="1"/>
</dbReference>
<keyword evidence="9 13" id="KW-0472">Membrane</keyword>
<evidence type="ECO:0000256" key="7">
    <source>
        <dbReference type="ARBA" id="ARBA00022989"/>
    </source>
</evidence>
<dbReference type="GO" id="GO:0005886">
    <property type="term" value="C:plasma membrane"/>
    <property type="evidence" value="ECO:0007669"/>
    <property type="project" value="UniProtKB-SubCell"/>
</dbReference>
<comment type="similarity">
    <text evidence="13">Belongs to the phospholipase D family. Cardiolipin synthase subfamily.</text>
</comment>
<keyword evidence="3 13" id="KW-0444">Lipid biosynthesis</keyword>
<dbReference type="InterPro" id="IPR001736">
    <property type="entry name" value="PLipase_D/transphosphatidylase"/>
</dbReference>
<dbReference type="Proteomes" id="UP000077926">
    <property type="component" value="Chromosome"/>
</dbReference>
<feature type="transmembrane region" description="Helical" evidence="13">
    <location>
        <begin position="12"/>
        <end position="34"/>
    </location>
</feature>
<evidence type="ECO:0000256" key="11">
    <source>
        <dbReference type="ARBA" id="ARBA00023264"/>
    </source>
</evidence>
<keyword evidence="7 13" id="KW-1133">Transmembrane helix</keyword>
<keyword evidence="8 13" id="KW-0443">Lipid metabolism</keyword>
<dbReference type="InterPro" id="IPR027379">
    <property type="entry name" value="CLS_N"/>
</dbReference>
<sequence length="491" mass="56897">MSEGNAMEFTHVTSVLLGLVIILNILFATIVIFFERREASTTWAWLLVLYFLPVVGFILYLLFGTSLRHAHLFQWEDKKKIGIEEILDKQMEELSTEHFPFRNTSSSHYRDLIYMHLRNNDAVLTEDNQVDIFTEGKKKFDQLFKDIEAAENHIHIQYYIIQRDDLGKRFLEALTKKANEGVKVRLLYDELGSRGMTKSFFKEFRQAGGRVEAFFPSKLKFINLRLNFRNHRKLVIIDGKVGYVGGFNVGDEYLGLNPKFGYWRDTHLRIKGSAVKAIQTRFILDWNQASKYHDITYHPHYFPTLEPQGKIDLQIVTSGPDSEWEQIKNGYIKLISSAKKSILIQTPYFIPDASLLDALRIASLSGLDVKIMIPNKPDHLFVYWATTYNAGQLLRAGAKVYIYDNGFIHAKMIVVDEEVSSVGTANIDVRSFKLNFEVNAFIYDEGMAQTLTSFFYKDVEVCRQLTIEEFEKRSKWIRFKESIARLLSPIL</sequence>
<keyword evidence="6" id="KW-0677">Repeat</keyword>
<feature type="active site" evidence="13">
    <location>
        <position position="416"/>
    </location>
</feature>
<dbReference type="Gene3D" id="3.30.870.10">
    <property type="entry name" value="Endonuclease Chain A"/>
    <property type="match status" value="2"/>
</dbReference>
<dbReference type="NCBIfam" id="TIGR04265">
    <property type="entry name" value="bac_cardiolipin"/>
    <property type="match status" value="1"/>
</dbReference>
<reference evidence="16 17" key="1">
    <citation type="submission" date="2016-08" db="EMBL/GenBank/DDBJ databases">
        <title>Complete genome sequence of Bacillus muralis G25-68, a strain with toxicity to nematodes.</title>
        <authorList>
            <person name="Zheng Z."/>
        </authorList>
    </citation>
    <scope>NUCLEOTIDE SEQUENCE [LARGE SCALE GENOMIC DNA]</scope>
    <source>
        <strain evidence="16 17">G25-68</strain>
    </source>
</reference>
<feature type="active site" evidence="13">
    <location>
        <position position="231"/>
    </location>
</feature>
<evidence type="ECO:0000256" key="13">
    <source>
        <dbReference type="HAMAP-Rule" id="MF_01916"/>
    </source>
</evidence>
<dbReference type="HAMAP" id="MF_01916">
    <property type="entry name" value="Cardiolipin_synth_Cls"/>
    <property type="match status" value="1"/>
</dbReference>
<dbReference type="Pfam" id="PF13091">
    <property type="entry name" value="PLDc_2"/>
    <property type="match status" value="2"/>
</dbReference>